<dbReference type="GO" id="GO:0016757">
    <property type="term" value="F:glycosyltransferase activity"/>
    <property type="evidence" value="ECO:0007669"/>
    <property type="project" value="UniProtKB-KW"/>
</dbReference>
<dbReference type="Pfam" id="PF13439">
    <property type="entry name" value="Glyco_transf_4"/>
    <property type="match status" value="1"/>
</dbReference>
<sequence length="331" mass="34813">MTRETWLLLDSRGFGGIESHVAELAAGLREAGRMPRVLLLQDHGPHPLAARLAAEGVALEALPRGFRALWRRLHAGRPAVLHTHGYKANLLGRLAARLTGTRCVATYHAGERPPGLLALYDAADRWTSGLNPRIAVSRPILARLPWGGELIPNFLALPPEPPDGAPMTVAFVGRLSPEKGPDLFAELSRLSPGPRYEVFGDGPMRDSLTVSGLVLHGARPGMGGAWAGIGLLAITSRAEGLPLAALEAMAHGVPVAAFALGGLPELIEEGRNGFLASPGDLPALARAVASWAAMAEGARRAMGAAARATIAARYSREAGVGRILKLYAGRD</sequence>
<dbReference type="CDD" id="cd03801">
    <property type="entry name" value="GT4_PimA-like"/>
    <property type="match status" value="1"/>
</dbReference>
<keyword evidence="2" id="KW-0328">Glycosyltransferase</keyword>
<dbReference type="InterPro" id="IPR028098">
    <property type="entry name" value="Glyco_trans_4-like_N"/>
</dbReference>
<dbReference type="Gene3D" id="3.40.50.2000">
    <property type="entry name" value="Glycogen Phosphorylase B"/>
    <property type="match status" value="2"/>
</dbReference>
<proteinExistence type="predicted"/>
<dbReference type="Pfam" id="PF13692">
    <property type="entry name" value="Glyco_trans_1_4"/>
    <property type="match status" value="1"/>
</dbReference>
<keyword evidence="3" id="KW-1185">Reference proteome</keyword>
<dbReference type="PANTHER" id="PTHR45947">
    <property type="entry name" value="SULFOQUINOVOSYL TRANSFERASE SQD2"/>
    <property type="match status" value="1"/>
</dbReference>
<dbReference type="Proteomes" id="UP001305521">
    <property type="component" value="Chromosome"/>
</dbReference>
<protein>
    <submittedName>
        <fullName evidence="2">Glycosyltransferase family 4 protein</fullName>
        <ecNumber evidence="2">2.4.-.-</ecNumber>
    </submittedName>
</protein>
<dbReference type="EC" id="2.4.-.-" evidence="2"/>
<dbReference type="PANTHER" id="PTHR45947:SF3">
    <property type="entry name" value="SULFOQUINOVOSYL TRANSFERASE SQD2"/>
    <property type="match status" value="1"/>
</dbReference>
<evidence type="ECO:0000313" key="2">
    <source>
        <dbReference type="EMBL" id="WPB83588.1"/>
    </source>
</evidence>
<keyword evidence="2" id="KW-0808">Transferase</keyword>
<dbReference type="SUPFAM" id="SSF53756">
    <property type="entry name" value="UDP-Glycosyltransferase/glycogen phosphorylase"/>
    <property type="match status" value="1"/>
</dbReference>
<evidence type="ECO:0000259" key="1">
    <source>
        <dbReference type="Pfam" id="PF13439"/>
    </source>
</evidence>
<dbReference type="RefSeq" id="WP_318647562.1">
    <property type="nucleotide sequence ID" value="NZ_CP137852.1"/>
</dbReference>
<dbReference type="EMBL" id="CP137852">
    <property type="protein sequence ID" value="WPB83588.1"/>
    <property type="molecule type" value="Genomic_DNA"/>
</dbReference>
<name>A0ABZ0PDY6_9PROT</name>
<organism evidence="2 3">
    <name type="scientific">Sediminicoccus rosea</name>
    <dbReference type="NCBI Taxonomy" id="1225128"/>
    <lineage>
        <taxon>Bacteria</taxon>
        <taxon>Pseudomonadati</taxon>
        <taxon>Pseudomonadota</taxon>
        <taxon>Alphaproteobacteria</taxon>
        <taxon>Acetobacterales</taxon>
        <taxon>Roseomonadaceae</taxon>
        <taxon>Sediminicoccus</taxon>
    </lineage>
</organism>
<accession>A0ABZ0PDY6</accession>
<evidence type="ECO:0000313" key="3">
    <source>
        <dbReference type="Proteomes" id="UP001305521"/>
    </source>
</evidence>
<gene>
    <name evidence="2" type="ORF">R9Z33_15920</name>
</gene>
<feature type="domain" description="Glycosyltransferase subfamily 4-like N-terminal" evidence="1">
    <location>
        <begin position="14"/>
        <end position="140"/>
    </location>
</feature>
<reference evidence="2 3" key="1">
    <citation type="submission" date="2023-11" db="EMBL/GenBank/DDBJ databases">
        <title>Arctic aerobic anoxygenic photoheterotroph Sediminicoccus rosea KRV36 adapts its photosynthesis to long days of polar summer.</title>
        <authorList>
            <person name="Tomasch J."/>
            <person name="Kopejtka K."/>
            <person name="Bily T."/>
            <person name="Gardiner A.T."/>
            <person name="Gardian Z."/>
            <person name="Shivaramu S."/>
            <person name="Koblizek M."/>
            <person name="Engelhardt F."/>
            <person name="Kaftan D."/>
        </authorList>
    </citation>
    <scope>NUCLEOTIDE SEQUENCE [LARGE SCALE GENOMIC DNA]</scope>
    <source>
        <strain evidence="2 3">R-30</strain>
    </source>
</reference>
<dbReference type="InterPro" id="IPR050194">
    <property type="entry name" value="Glycosyltransferase_grp1"/>
</dbReference>